<keyword evidence="7" id="KW-0325">Glycoprotein</keyword>
<evidence type="ECO:0000256" key="5">
    <source>
        <dbReference type="ARBA" id="ARBA00022989"/>
    </source>
</evidence>
<feature type="transmembrane region" description="Helical" evidence="8">
    <location>
        <begin position="1583"/>
        <end position="1602"/>
    </location>
</feature>
<feature type="transmembrane region" description="Helical" evidence="8">
    <location>
        <begin position="3285"/>
        <end position="3303"/>
    </location>
</feature>
<feature type="transmembrane region" description="Helical" evidence="8">
    <location>
        <begin position="1759"/>
        <end position="1778"/>
    </location>
</feature>
<evidence type="ECO:0000256" key="9">
    <source>
        <dbReference type="SAM" id="Coils"/>
    </source>
</evidence>
<feature type="transmembrane region" description="Helical" evidence="8">
    <location>
        <begin position="3410"/>
        <end position="3429"/>
    </location>
</feature>
<feature type="transmembrane region" description="Helical" evidence="8">
    <location>
        <begin position="1851"/>
        <end position="1870"/>
    </location>
</feature>
<feature type="coiled-coil region" evidence="9">
    <location>
        <begin position="124"/>
        <end position="151"/>
    </location>
</feature>
<feature type="domain" description="Anoctamin dimerisation" evidence="12">
    <location>
        <begin position="2040"/>
        <end position="2271"/>
    </location>
</feature>
<dbReference type="GO" id="GO:0005886">
    <property type="term" value="C:plasma membrane"/>
    <property type="evidence" value="ECO:0007669"/>
    <property type="project" value="UniProtKB-SubCell"/>
</dbReference>
<gene>
    <name evidence="13" type="ORF">pdam_00008746</name>
</gene>
<feature type="transmembrane region" description="Helical" evidence="8">
    <location>
        <begin position="4101"/>
        <end position="4128"/>
    </location>
</feature>
<dbReference type="InterPro" id="IPR007632">
    <property type="entry name" value="Anoctamin"/>
</dbReference>
<feature type="transmembrane region" description="Helical" evidence="8">
    <location>
        <begin position="3741"/>
        <end position="3762"/>
    </location>
</feature>
<feature type="transmembrane region" description="Helical" evidence="8">
    <location>
        <begin position="427"/>
        <end position="445"/>
    </location>
</feature>
<feature type="transmembrane region" description="Helical" evidence="8">
    <location>
        <begin position="2286"/>
        <end position="2313"/>
    </location>
</feature>
<evidence type="ECO:0000256" key="1">
    <source>
        <dbReference type="ARBA" id="ARBA00004651"/>
    </source>
</evidence>
<feature type="domain" description="Anoctamin dimerisation" evidence="12">
    <location>
        <begin position="1086"/>
        <end position="1319"/>
    </location>
</feature>
<feature type="domain" description="Anoctamin dimerisation" evidence="12">
    <location>
        <begin position="3855"/>
        <end position="4086"/>
    </location>
</feature>
<feature type="transmembrane region" description="Helical" evidence="8">
    <location>
        <begin position="2581"/>
        <end position="2600"/>
    </location>
</feature>
<keyword evidence="14" id="KW-1185">Reference proteome</keyword>
<dbReference type="Pfam" id="PF16178">
    <property type="entry name" value="Anoct_dimer"/>
    <property type="match status" value="6"/>
</dbReference>
<feature type="region of interest" description="Disordered" evidence="10">
    <location>
        <begin position="1006"/>
        <end position="1048"/>
    </location>
</feature>
<comment type="subcellular location">
    <subcellularLocation>
        <location evidence="1">Cell membrane</location>
        <topology evidence="1">Multi-pass membrane protein</topology>
    </subcellularLocation>
    <subcellularLocation>
        <location evidence="8">Membrane</location>
        <topology evidence="8">Multi-pass membrane protein</topology>
    </subcellularLocation>
</comment>
<feature type="transmembrane region" description="Helical" evidence="8">
    <location>
        <begin position="4263"/>
        <end position="4287"/>
    </location>
</feature>
<feature type="region of interest" description="Disordered" evidence="10">
    <location>
        <begin position="37"/>
        <end position="59"/>
    </location>
</feature>
<feature type="transmembrane region" description="Helical" evidence="8">
    <location>
        <begin position="2444"/>
        <end position="2468"/>
    </location>
</feature>
<evidence type="ECO:0000256" key="6">
    <source>
        <dbReference type="ARBA" id="ARBA00023136"/>
    </source>
</evidence>
<feature type="transmembrane region" description="Helical" evidence="8">
    <location>
        <begin position="710"/>
        <end position="733"/>
    </location>
</feature>
<sequence>MNKSRVFCLVGRDPISRIATAENVGDIYETTLASSTAYELPSTSDKPRQSPAPIRWSQASQKRDSYVAAISTSEINLERIATGKNPSTMEEILLQDMGDQSLSGSISKRELLNKKIDYVLVYSEPELEKRNEEEEREKAEMREKYEKNLKKQGLMIEHVTSNKQENLTFVLVHAPWDALAKCAEEMMIRVPVREPERLIHLKSSKKSKWLQKAKNVLNIFQLQDRSLMKPDRQVTAVFSRAKSDCFLIEDKETFFSDIDRSRMTHRFLLSTKYSSEMDDFGISRLLHKGVYECAYPLHEDLRTESEDNLPTNERQRLCQNWASFSQWYKYQPLNAIKNYFGTRVALYFAWLGTYNFMLVIAGLVGVCCFVAGLITMETFQPVKEICDERNSELFYMCPLCDNDCSYWTLTKSCDYATVSHLFDHEGTVFFAVFMSLWATVFLEMWRRREIGLAHEWDMLHFEEQFEPPRPAFVTKAKNKRTNPVTGKLEPYIPFSLRAGKFTCGFLIVSFMVLLVIATLVGVVIYRAAMVAVLSAFPDEDIQKGARIITSLTASVLNLVAITVLGVVYEKIAVALTEWESPRTRTEYQNILTLKLFSFQFVNMYSSLFYIAFFKSSRIVGYPGNYNRIGGGRMEGCDPSGCFIELCIQLAVIMVGKQFINSISKFALPSFVRWWYGRKENESNVHPEQWEIDYLINGEPELRMFYEYHDMVIQFGFVTMFVAAFPLAPLFALINNILELRIDAINFVVNFRRPVAERAQGIGVWFGILRTMSWFAVVVNSFVIAFTSEFIPREVYKYAYSSDGSLTGYVNNSLSYFNIKDFSELSLPRDPFKNLPYNKTYCRYKEYFDPQEPYDFNRQYFFVLAVRLAFVIIFQYFVFFIVSLLDWLIPDIPRKLEVKIMRESYVAKQCLTRSEAEASRDLDARVSHTEGSTDSLYMSCENVNRSRKSSSVANGSRLGINRTKKLVEWYETKFLYGALDENKNIPKKTLEAVQSKKNVHDENMNSLTLAGETSPPKSNDKSASGLRSRVPANESPGTGREESFADQTPLLDEEAVLSKHQMMEEQTLEIELEHIEVEKREKERLRFRDGKRLIDYVIAYETPSNEDELDEKEKEKLGEKAEKRERFQRNLKQAGLEIEYEEEVTTKEDKTKTHFLKVHAPWELLIKTAEEMMMKMPIKESDITTKGWYEKNVGENIRDMIDRTNPFEIHDGTITKSRNFFMGYFKSDRLEIYVGHKNKDTFFSRTDRSRMVENVCSHIQFGEEKYDVGIKKMIHEGNFTASYPLHPGPEECSEGEPPTNDRQRLRRDWARFGRWFKFQPYDAIKDYFGTEIGLYFSWLGFYTVMLIPAALFGLFVFLYGFINARDFQPVKDICNKSNERKFYMCSLCDDQCPYWSLVSSCYYYIAAHAFDNDSTVIFAIFMSVWATVFLEFWKRRQAVLAYRWHMMHFEDVEEQFRPEFVATAPTWREDPVTGKVVPHVPNMTKYQRFAGVGSAISFMIFLVVAAVIGVVAYRASVFAALVRSEESNVRRNAKIITSVTAALLNLVFINLLKFFYEKLAIWLTNWENPRTATDYKDSFTYKMFLFQFVNTYSSIFYIAFFKLNLVVGTPGNYRRLGGSGRLDGCGAAGCLLDLCIQLAIIMVGQQIIGNITETAIPGLMKWWKLRQARKETDDIPQWEEDYKLSPLPEHSLFWEYLEVVLQFGFVTMFVAAFPLAPLFALLNSAVEVRVDAVNYVCQFRRPIATRAQDIGAWYPIMEGLANVSVLVNAFVIAFTSDFIPRLVYMYSYSDGTLAGFVESRLAYFNISDYKKYNLSGEPGYKYAYQVLNYTSDYCRYPGYNERAYPYAYTKQHWHVIAAKLAFVFVFQYIVYSIRKFLAWLVPDQPKLLALKIKREEFLAKEALREKETEEVDSYATNRALMAKPVAYTKTTEDGDILLNMVEPSFHSKQTETKGLYLDDAGSRKKIDYVLVYERCEEKENNDEEAKEEANKREEMRRAYEESLANAGLILERLSQDEEDKNDNTQLELREESDRRLPKGVYFSDDAQPAKRIDYVLVYETNQKEQANSNDSKQYQRKAFEDCLRKEGLNIEYDEIVSAQDPEVKRHFVLIHAPWPVLAKKAEAMRLKVPFQENDIVFKSWMEKTIGSERMQSLRRRNPLIVQDSTLEEKSSFFMANFKEAEVTKFVNHHNKAEFFDNIDRIYIVQQICFNARFAEGRHGVGLRRMIYEGAYVAGYPLHDGPVALESDEEPSNDRQRLHRDWARFGRFYKFQPYGAIKDYFGSEIALYFSWLGFYTAMLVPLAIVGLVVFLYGIVSAGSHIPVKDVCDKGNQNKWYMCPLCDRQCSYWDLASSTCLYAYVTHFFDNDWTVGLALIASVWATLFLEFWKRRQASLAQEWHTDDFEEEEEPLRPEYSSTVTTLKKNEATGKMEPYVPKLTLYRRYGGVFSIIIFMIFLVIAAVVGVVVYRAAVFASLSGNKDKKIQTRARIITSATAALLNLLAINLLKFAYSKLAVWLTDWENPPTRTDYEDSFTWKMYLFQFVNTYASIFYIAFFKSGLVVGTPGRYKRIGGRFRLDGCSEQGCFLELCVQLLIIMVGQQIIGNVTEVVIPYVMYWLKRRKETDKDQPQYQLDFDLSPQGDHYMFWEYLEVVLQYGFVTMFVAAFPLGPFFALLTAIAEIRVDAINFVSQFRRPDAARAEDIGAWFRILEGVTKISVLVNAFVLAFTSEYIPKLLYKMKYAPDRNSTGGGTLDGYIENSLASIDVSYLFEQEPGTEPENIYENLRYHNSSCRYHGYFASTPPYKQNKQYWHVIAARLAFVFVFQFSVYLITSFIAYMVPDVPKDLDLKAKREQHLTKLAFRKKYDIDESNGDHHVPPDNEMLTLNLTHPANVFLQQEFLNLIASVITWPPLQSWKYKIDMERGSYARLDRIDNIQIELNEKSQVSLEDDPSELHKRNKTYEKHVDYVLVYETPKDVSGMDDDALAKQRKLLAWRYSFEKCLENKLGLDLQRKTVIIGEDPEIERHFVLIHAPWNVLAQSAERMRLKVPLRPNDAVFSSWIENIIGHKLFEKLQSKNPFVLHDSTLGEKPSFYMAPFLEDYLSEYVNNEDKESFFNVLDRHYIVQHLLQNARFARGPDGVGLQRLLLDQAYLAGYSLHDGPDSQEKGETATNDRQKLKADWARFGRFFKHQPYDAIKDYFGHEVGLYFAWLGFYTAMLFPLAIVGLLVFIAGVISAGSYIPVQDLCDEKNRGRWYMCPLCDKQCSFWNLAPDVCMYAYTTHLLDNDGTVFLAFVVAIWATLFLEFWKRRQASLAQEWHTSEFEEEEEQFRPEYRKSLPKEQLQMFLFKRNPETGKIEPVVSKVKTYRRYGTVFAVVAFMILLVLGAAVGVVVYRAAMFAVLSGSRDNNVQKRARIITAATAALINLVFIMFLSKVYEKLAIWLTDWENPPTESAYKDSFTWKMSSFQFVNNYSALFYIAFFKSNLIVGSPGKYRRLMSKYRLDGCSEQGCFLELAVQLFIIMVGKQIFFNIFEMAMPYLSLLKNRRNKENPDDCRQYESDYDLTACEKHYMFWEYLEIVLQYGFVTMFVAAFPLGPLFAFINTVIEIRLDAIKFLCHFRRPDVARVEDIGAWYDVLEAVTRASVLVNAFILAFTSEFIPKLLYKVMYAPDRHSSYGGTLKGYVNFTLAAIDLDTLYSWENGTQPDNPTENLNYTRSHCRYPGYHDSTYPYGFSKAYWHLLTARLAFVFVFQFVVYTVTGFIAWLVPDKPDELQFIMEREREMVKTVFYTPEYDSDIEELKEEEDDNVTQYEDALDEINPNMSKTQLSRLLDEEEYETVSENFITDDNEGVYLSSSEPRRRIDYVLVFETCEEDEEASEQSAAAALKLTTQRTYFENQLERRGLILQRQTRAIQQDTEVLRHFVLVHVPLEVLAERAESAKLKVPFLVNDTTFTSWMEYLLGSTVVTAINRRNPFKIRDASIEKNTDYFMGQFKRDHLSKYVFDQNVGENSLFPVTDRQHLLQQILHSTPFSDQPDDVGLSKLLYDGVYLACYPLHEGTHRLESGESPKNKRQQLKRDWARFGRIFKYQPYDAIKEYFGHEIGLYFAWLGFYTGMLVPLAMISLIVFLYGIISTGSHIPVHDMCNEDNRGRWYMCPLCDRQCSYWNLAPDTCIYAKLTHYFDNNGTVALAFIASIWASLFLEFWKRRQAVLAQKWHTSEFEEEEEEFRPEYLASLTEEELNPYKPDPLTGKIGPNVFKIKKFRRLGFVCNAIAFMILLVIAAMVGVVVYRAAVFAVFSSSSDKKIEQGARILTTATAGLLNLIAITILKFVYNKLAVFLTDWENHPTKTAYKDSFIRKMALFQFFNNYTSIFYIAFFKSEMIVGTPGRYRRVLGKYRLDGCSEQGCFLELAIQIAIIMVGQQIFYNITEIGIPYIMLLWKKRGQEKVGDRPQYEQDFDLSPLEQHFMFWEYLEMVLQYGFITMFVAAFPLGPLFALLNVIVEIRLDAINFLCHFRRPDAVRAEDIGAWYTVLETITKISVLVNAFVLAFTSEFIPKLVYKMVYSGQNGDPSSKGTLIGYVNNSLASIDLKTLFTWENGTQPINLTQNLNYTRDYCRYKGYHDNFYPYKRSSEYWNILAARLAFVFVFQLTVYFITTFIAWIIPDIPEELEYKKKREKELEKAIIHDHVNSNF</sequence>
<dbReference type="GO" id="GO:0005254">
    <property type="term" value="F:chloride channel activity"/>
    <property type="evidence" value="ECO:0007669"/>
    <property type="project" value="TreeGrafter"/>
</dbReference>
<evidence type="ECO:0000259" key="11">
    <source>
        <dbReference type="Pfam" id="PF04547"/>
    </source>
</evidence>
<evidence type="ECO:0000256" key="2">
    <source>
        <dbReference type="ARBA" id="ARBA00009671"/>
    </source>
</evidence>
<comment type="similarity">
    <text evidence="2 8">Belongs to the anoctamin family.</text>
</comment>
<evidence type="ECO:0000313" key="13">
    <source>
        <dbReference type="EMBL" id="RMX50532.1"/>
    </source>
</evidence>
<dbReference type="GO" id="GO:0046983">
    <property type="term" value="F:protein dimerization activity"/>
    <property type="evidence" value="ECO:0007669"/>
    <property type="project" value="InterPro"/>
</dbReference>
<feature type="transmembrane region" description="Helical" evidence="8">
    <location>
        <begin position="859"/>
        <end position="888"/>
    </location>
</feature>
<feature type="domain" description="Anoctamin dimerisation" evidence="12">
    <location>
        <begin position="1962"/>
        <end position="2018"/>
    </location>
</feature>
<dbReference type="InterPro" id="IPR032394">
    <property type="entry name" value="Anoct_dimer"/>
</dbReference>
<feature type="transmembrane region" description="Helical" evidence="8">
    <location>
        <begin position="547"/>
        <end position="568"/>
    </location>
</feature>
<feature type="transmembrane region" description="Helical" evidence="8">
    <location>
        <begin position="3576"/>
        <end position="3602"/>
    </location>
</feature>
<feature type="domain" description="Anoctamin transmembrane" evidence="11">
    <location>
        <begin position="336"/>
        <end position="902"/>
    </location>
</feature>
<feature type="transmembrane region" description="Helical" evidence="8">
    <location>
        <begin position="1334"/>
        <end position="1361"/>
    </location>
</feature>
<dbReference type="OrthoDB" id="296386at2759"/>
<comment type="caution">
    <text evidence="8">Lacks conserved residue(s) required for the propagation of feature annotation.</text>
</comment>
<feature type="transmembrane region" description="Helical" evidence="8">
    <location>
        <begin position="344"/>
        <end position="374"/>
    </location>
</feature>
<feature type="transmembrane region" description="Helical" evidence="8">
    <location>
        <begin position="2536"/>
        <end position="2560"/>
    </location>
</feature>
<evidence type="ECO:0000256" key="3">
    <source>
        <dbReference type="ARBA" id="ARBA00022475"/>
    </source>
</evidence>
<feature type="transmembrane region" description="Helical" evidence="8">
    <location>
        <begin position="4633"/>
        <end position="4658"/>
    </location>
</feature>
<feature type="transmembrane region" description="Helical" evidence="8">
    <location>
        <begin position="1415"/>
        <end position="1432"/>
    </location>
</feature>
<feature type="domain" description="Anoctamin transmembrane" evidence="11">
    <location>
        <begin position="4090"/>
        <end position="4672"/>
    </location>
</feature>
<proteinExistence type="inferred from homology"/>
<feature type="transmembrane region" description="Helical" evidence="8">
    <location>
        <begin position="4355"/>
        <end position="4373"/>
    </location>
</feature>
<keyword evidence="9" id="KW-0175">Coiled coil</keyword>
<feature type="domain" description="Anoctamin dimerisation" evidence="12">
    <location>
        <begin position="114"/>
        <end position="333"/>
    </location>
</feature>
<evidence type="ECO:0000259" key="12">
    <source>
        <dbReference type="Pfam" id="PF16178"/>
    </source>
</evidence>
<evidence type="ECO:0000256" key="10">
    <source>
        <dbReference type="SAM" id="MobiDB-lite"/>
    </source>
</evidence>
<feature type="transmembrane region" description="Helical" evidence="8">
    <location>
        <begin position="1488"/>
        <end position="1514"/>
    </location>
</feature>
<feature type="domain" description="Anoctamin transmembrane" evidence="11">
    <location>
        <begin position="2275"/>
        <end position="2850"/>
    </location>
</feature>
<feature type="transmembrane region" description="Helical" evidence="8">
    <location>
        <begin position="3204"/>
        <end position="3231"/>
    </location>
</feature>
<feature type="transmembrane region" description="Helical" evidence="8">
    <location>
        <begin position="4471"/>
        <end position="4497"/>
    </location>
</feature>
<dbReference type="InterPro" id="IPR049452">
    <property type="entry name" value="Anoctamin_TM"/>
</dbReference>
<reference evidence="13 14" key="1">
    <citation type="journal article" date="2018" name="Sci. Rep.">
        <title>Comparative analysis of the Pocillopora damicornis genome highlights role of immune system in coral evolution.</title>
        <authorList>
            <person name="Cunning R."/>
            <person name="Bay R.A."/>
            <person name="Gillette P."/>
            <person name="Baker A.C."/>
            <person name="Traylor-Knowles N."/>
        </authorList>
    </citation>
    <scope>NUCLEOTIDE SEQUENCE [LARGE SCALE GENOMIC DNA]</scope>
    <source>
        <strain evidence="13">RSMAS</strain>
        <tissue evidence="13">Whole animal</tissue>
    </source>
</reference>
<feature type="transmembrane region" description="Helical" evidence="8">
    <location>
        <begin position="3507"/>
        <end position="3529"/>
    </location>
</feature>
<accession>A0A3M6UA15</accession>
<keyword evidence="6 8" id="KW-0472">Membrane</keyword>
<feature type="transmembrane region" description="Helical" evidence="8">
    <location>
        <begin position="1534"/>
        <end position="1555"/>
    </location>
</feature>
<feature type="transmembrane region" description="Helical" evidence="8">
    <location>
        <begin position="3369"/>
        <end position="3390"/>
    </location>
</feature>
<dbReference type="PANTHER" id="PTHR12308">
    <property type="entry name" value="ANOCTAMIN"/>
    <property type="match status" value="1"/>
</dbReference>
<feature type="transmembrane region" description="Helical" evidence="8">
    <location>
        <begin position="4307"/>
        <end position="4328"/>
    </location>
</feature>
<name>A0A3M6UA15_POCDA</name>
<feature type="transmembrane region" description="Helical" evidence="8">
    <location>
        <begin position="589"/>
        <end position="612"/>
    </location>
</feature>
<feature type="region of interest" description="Disordered" evidence="10">
    <location>
        <begin position="2010"/>
        <end position="2031"/>
    </location>
</feature>
<evidence type="ECO:0000256" key="4">
    <source>
        <dbReference type="ARBA" id="ARBA00022692"/>
    </source>
</evidence>
<dbReference type="PANTHER" id="PTHR12308:SF84">
    <property type="entry name" value="ANOCTAMIN"/>
    <property type="match status" value="1"/>
</dbReference>
<feature type="transmembrane region" description="Helical" evidence="8">
    <location>
        <begin position="2366"/>
        <end position="2385"/>
    </location>
</feature>
<feature type="domain" description="Anoctamin transmembrane" evidence="11">
    <location>
        <begin position="3193"/>
        <end position="3776"/>
    </location>
</feature>
<evidence type="ECO:0000313" key="14">
    <source>
        <dbReference type="Proteomes" id="UP000275408"/>
    </source>
</evidence>
<organism evidence="13 14">
    <name type="scientific">Pocillopora damicornis</name>
    <name type="common">Cauliflower coral</name>
    <name type="synonym">Millepora damicornis</name>
    <dbReference type="NCBI Taxonomy" id="46731"/>
    <lineage>
        <taxon>Eukaryota</taxon>
        <taxon>Metazoa</taxon>
        <taxon>Cnidaria</taxon>
        <taxon>Anthozoa</taxon>
        <taxon>Hexacorallia</taxon>
        <taxon>Scleractinia</taxon>
        <taxon>Astrocoeniina</taxon>
        <taxon>Pocilloporidae</taxon>
        <taxon>Pocillopora</taxon>
    </lineage>
</organism>
<evidence type="ECO:0000256" key="8">
    <source>
        <dbReference type="RuleBase" id="RU280814"/>
    </source>
</evidence>
<keyword evidence="4 8" id="KW-0812">Transmembrane</keyword>
<dbReference type="Pfam" id="PF04547">
    <property type="entry name" value="Anoctamin"/>
    <property type="match status" value="5"/>
</dbReference>
<feature type="transmembrane region" description="Helical" evidence="8">
    <location>
        <begin position="2811"/>
        <end position="2836"/>
    </location>
</feature>
<dbReference type="Proteomes" id="UP000275408">
    <property type="component" value="Unassembled WGS sequence"/>
</dbReference>
<protein>
    <recommendedName>
        <fullName evidence="8">Anoctamin</fullName>
    </recommendedName>
</protein>
<comment type="caution">
    <text evidence="13">The sequence shown here is derived from an EMBL/GenBank/DDBJ whole genome shotgun (WGS) entry which is preliminary data.</text>
</comment>
<feature type="domain" description="Anoctamin transmembrane" evidence="11">
    <location>
        <begin position="1323"/>
        <end position="1894"/>
    </location>
</feature>
<evidence type="ECO:0000256" key="7">
    <source>
        <dbReference type="ARBA" id="ARBA00023180"/>
    </source>
</evidence>
<feature type="domain" description="Anoctamin dimerisation" evidence="12">
    <location>
        <begin position="2960"/>
        <end position="3189"/>
    </location>
</feature>
<dbReference type="EMBL" id="RCHS01001937">
    <property type="protein sequence ID" value="RMX50532.1"/>
    <property type="molecule type" value="Genomic_DNA"/>
</dbReference>
<keyword evidence="5 8" id="KW-1133">Transmembrane helix</keyword>
<feature type="transmembrane region" description="Helical" evidence="8">
    <location>
        <begin position="1698"/>
        <end position="1721"/>
    </location>
</feature>
<feature type="transmembrane region" description="Helical" evidence="8">
    <location>
        <begin position="505"/>
        <end position="527"/>
    </location>
</feature>
<keyword evidence="3" id="KW-1003">Cell membrane</keyword>
<feature type="transmembrane region" description="Helical" evidence="8">
    <location>
        <begin position="2650"/>
        <end position="2675"/>
    </location>
</feature>